<dbReference type="Gene3D" id="3.30.70.580">
    <property type="entry name" value="Pseudouridine synthase I, catalytic domain, N-terminal subdomain"/>
    <property type="match status" value="1"/>
</dbReference>
<dbReference type="InterPro" id="IPR020094">
    <property type="entry name" value="TruA/RsuA/RluB/E/F_N"/>
</dbReference>
<dbReference type="InterPro" id="IPR020103">
    <property type="entry name" value="PsdUridine_synth_cat_dom_sf"/>
</dbReference>
<reference evidence="7" key="1">
    <citation type="submission" date="2011-02" db="EMBL/GenBank/DDBJ databases">
        <title>The Genome Sequence of Capsaspora owczarzaki ATCC 30864.</title>
        <authorList>
            <person name="Russ C."/>
            <person name="Cuomo C."/>
            <person name="Burger G."/>
            <person name="Gray M.W."/>
            <person name="Holland P.W.H."/>
            <person name="King N."/>
            <person name="Lang F.B.F."/>
            <person name="Roger A.J."/>
            <person name="Ruiz-Trillo I."/>
            <person name="Young S.K."/>
            <person name="Zeng Q."/>
            <person name="Gargeya S."/>
            <person name="Alvarado L."/>
            <person name="Berlin A."/>
            <person name="Chapman S.B."/>
            <person name="Chen Z."/>
            <person name="Freedman E."/>
            <person name="Gellesch M."/>
            <person name="Goldberg J."/>
            <person name="Griggs A."/>
            <person name="Gujja S."/>
            <person name="Heilman E."/>
            <person name="Heiman D."/>
            <person name="Howarth C."/>
            <person name="Mehta T."/>
            <person name="Neiman D."/>
            <person name="Pearson M."/>
            <person name="Roberts A."/>
            <person name="Saif S."/>
            <person name="Shea T."/>
            <person name="Shenoy N."/>
            <person name="Sisk P."/>
            <person name="Stolte C."/>
            <person name="Sykes S."/>
            <person name="White J."/>
            <person name="Yandava C."/>
            <person name="Haas B."/>
            <person name="Nusbaum C."/>
            <person name="Birren B."/>
        </authorList>
    </citation>
    <scope>NUCLEOTIDE SEQUENCE</scope>
    <source>
        <strain evidence="7">ATCC 30864</strain>
    </source>
</reference>
<protein>
    <recommendedName>
        <fullName evidence="4">tRNA pseudouridine synthase</fullName>
        <ecNumber evidence="4">5.4.99.12</ecNumber>
    </recommendedName>
</protein>
<keyword evidence="2 4" id="KW-0819">tRNA processing</keyword>
<dbReference type="GO" id="GO:0003723">
    <property type="term" value="F:RNA binding"/>
    <property type="evidence" value="ECO:0007669"/>
    <property type="project" value="InterPro"/>
</dbReference>
<dbReference type="InterPro" id="IPR020095">
    <property type="entry name" value="PsdUridine_synth_TruA_C"/>
</dbReference>
<name>A0A0D2VZI8_CAPO3</name>
<evidence type="ECO:0000259" key="5">
    <source>
        <dbReference type="Pfam" id="PF01416"/>
    </source>
</evidence>
<accession>A0A0D2VZI8</accession>
<dbReference type="InParanoid" id="A0A0D2VZI8"/>
<dbReference type="InterPro" id="IPR001406">
    <property type="entry name" value="PsdUridine_synth_TruA"/>
</dbReference>
<dbReference type="GO" id="GO:0031119">
    <property type="term" value="P:tRNA pseudouridine synthesis"/>
    <property type="evidence" value="ECO:0007669"/>
    <property type="project" value="TreeGrafter"/>
</dbReference>
<comment type="similarity">
    <text evidence="1 4">Belongs to the tRNA pseudouridine synthase TruA family.</text>
</comment>
<dbReference type="PANTHER" id="PTHR11142">
    <property type="entry name" value="PSEUDOURIDYLATE SYNTHASE"/>
    <property type="match status" value="1"/>
</dbReference>
<dbReference type="PhylomeDB" id="A0A0D2VZI8"/>
<dbReference type="AlphaFoldDB" id="A0A0D2VZI8"/>
<dbReference type="OrthoDB" id="271910at2759"/>
<proteinExistence type="inferred from homology"/>
<evidence type="ECO:0000256" key="1">
    <source>
        <dbReference type="ARBA" id="ARBA00009375"/>
    </source>
</evidence>
<gene>
    <name evidence="6" type="ORF">CAOG_007708</name>
</gene>
<keyword evidence="7" id="KW-1185">Reference proteome</keyword>
<dbReference type="EC" id="5.4.99.12" evidence="4"/>
<evidence type="ECO:0000256" key="4">
    <source>
        <dbReference type="RuleBase" id="RU003792"/>
    </source>
</evidence>
<evidence type="ECO:0000313" key="6">
    <source>
        <dbReference type="EMBL" id="KJE97272.1"/>
    </source>
</evidence>
<dbReference type="EMBL" id="KE346373">
    <property type="protein sequence ID" value="KJE97272.1"/>
    <property type="molecule type" value="Genomic_DNA"/>
</dbReference>
<feature type="domain" description="Pseudouridine synthase I TruA alpha/beta" evidence="5">
    <location>
        <begin position="239"/>
        <end position="361"/>
    </location>
</feature>
<comment type="catalytic activity">
    <reaction evidence="4">
        <text>uridine(38/39/40) in tRNA = pseudouridine(38/39/40) in tRNA</text>
        <dbReference type="Rhea" id="RHEA:22376"/>
        <dbReference type="Rhea" id="RHEA-COMP:10085"/>
        <dbReference type="Rhea" id="RHEA-COMP:10087"/>
        <dbReference type="ChEBI" id="CHEBI:65314"/>
        <dbReference type="ChEBI" id="CHEBI:65315"/>
        <dbReference type="EC" id="5.4.99.12"/>
    </reaction>
</comment>
<dbReference type="HAMAP" id="MF_00171">
    <property type="entry name" value="TruA"/>
    <property type="match status" value="1"/>
</dbReference>
<dbReference type="RefSeq" id="XP_004343582.2">
    <property type="nucleotide sequence ID" value="XM_004343532.2"/>
</dbReference>
<organism evidence="6 7">
    <name type="scientific">Capsaspora owczarzaki (strain ATCC 30864)</name>
    <dbReference type="NCBI Taxonomy" id="595528"/>
    <lineage>
        <taxon>Eukaryota</taxon>
        <taxon>Filasterea</taxon>
        <taxon>Capsaspora</taxon>
    </lineage>
</organism>
<keyword evidence="3 4" id="KW-0413">Isomerase</keyword>
<dbReference type="STRING" id="595528.A0A0D2VZI8"/>
<dbReference type="Pfam" id="PF01416">
    <property type="entry name" value="PseudoU_synth_1"/>
    <property type="match status" value="2"/>
</dbReference>
<sequence>MAHVAVFRGLHVHHTQLNHARWVSLASSLSSTLTGIDQRRSFSTVKDSSIAEVATAKTTTATTAEMQLDGQQPPVSASRFLLAVEYDGTAFSGVAASPDEPPDRPSVGSVLDRAIAQATRQDARVTFSSRTDAGVHALWNTCHVDIEPRTRRGDLMTQQQWTPLALGSAINYFSRGKVPYPMSVRAVCAVPEQVHARFNATQRVYIYRVVVGESSAASVFDLRYHLTAAPIDESLVQQACQVFEGTHDFQSFRAARCQARTTTRHISQFSVQIDKHKTDNPWANSLPDALSKPTVALTFTIRGSGFLYHQVRIMVGHVLSVASGKSTLADLVHLRDNPQVIHLHKDMLPAHGLCLKEVCYDSQDIPPESWVMIAKKHHSFKALRESVIVRKPFRNPAKPEAAVVDQQD</sequence>
<evidence type="ECO:0000256" key="2">
    <source>
        <dbReference type="ARBA" id="ARBA00022694"/>
    </source>
</evidence>
<dbReference type="eggNOG" id="KOG4393">
    <property type="taxonomic scope" value="Eukaryota"/>
</dbReference>
<dbReference type="PANTHER" id="PTHR11142:SF0">
    <property type="entry name" value="TRNA PSEUDOURIDINE SYNTHASE-LIKE 1"/>
    <property type="match status" value="1"/>
</dbReference>
<dbReference type="SUPFAM" id="SSF55120">
    <property type="entry name" value="Pseudouridine synthase"/>
    <property type="match status" value="1"/>
</dbReference>
<evidence type="ECO:0000313" key="7">
    <source>
        <dbReference type="Proteomes" id="UP000008743"/>
    </source>
</evidence>
<dbReference type="Proteomes" id="UP000008743">
    <property type="component" value="Unassembled WGS sequence"/>
</dbReference>
<dbReference type="InterPro" id="IPR020097">
    <property type="entry name" value="PsdUridine_synth_TruA_a/b_dom"/>
</dbReference>
<dbReference type="GO" id="GO:0160147">
    <property type="term" value="F:tRNA pseudouridine(38-40) synthase activity"/>
    <property type="evidence" value="ECO:0007669"/>
    <property type="project" value="UniProtKB-EC"/>
</dbReference>
<dbReference type="Gene3D" id="3.30.70.660">
    <property type="entry name" value="Pseudouridine synthase I, catalytic domain, C-terminal subdomain"/>
    <property type="match status" value="1"/>
</dbReference>
<evidence type="ECO:0000256" key="3">
    <source>
        <dbReference type="ARBA" id="ARBA00023235"/>
    </source>
</evidence>
<feature type="domain" description="Pseudouridine synthase I TruA alpha/beta" evidence="5">
    <location>
        <begin position="83"/>
        <end position="199"/>
    </location>
</feature>